<feature type="transmembrane region" description="Helical" evidence="1">
    <location>
        <begin position="348"/>
        <end position="370"/>
    </location>
</feature>
<reference evidence="3 4" key="1">
    <citation type="journal article" date="2013" name="BMC Genomics">
        <title>Reconstruction of the lipid metabolism for the microalga Monoraphidium neglectum from its genome sequence reveals characteristics suitable for biofuel production.</title>
        <authorList>
            <person name="Bogen C."/>
            <person name="Al-Dilaimi A."/>
            <person name="Albersmeier A."/>
            <person name="Wichmann J."/>
            <person name="Grundmann M."/>
            <person name="Rupp O."/>
            <person name="Lauersen K.J."/>
            <person name="Blifernez-Klassen O."/>
            <person name="Kalinowski J."/>
            <person name="Goesmann A."/>
            <person name="Mussgnug J.H."/>
            <person name="Kruse O."/>
        </authorList>
    </citation>
    <scope>NUCLEOTIDE SEQUENCE [LARGE SCALE GENOMIC DNA]</scope>
    <source>
        <strain evidence="3 4">SAG 48.87</strain>
    </source>
</reference>
<evidence type="ECO:0000256" key="1">
    <source>
        <dbReference type="SAM" id="Phobius"/>
    </source>
</evidence>
<sequence>MPHVALYIILVLYLFCSSSDHSYWASSSGRMVLALFFTQAVLGQASYRLSRWPIPENLALLALYAALAAALLCRSMRSTQAVWAEALALRAGGTPDLSPVALRMLLDFHNCTYSTEFTEHSPPDDVERAAVAAAQLLQKKLQALRRLRLQLFYDERAWMFPVGALTHCMITIPFWICELWLGAAWLGRNGLPIAFSYLFAMLAGAWLEWLLALENRPPAELSNSTRAALAAAAAELQAQAAAAAGRPMRPDDLSSNGCPPCAPGGAGCAGGARGALAPPGARRAALGAHGGFGYWRQLLRFAAWMAAVWLAWLLVLMAVTLAMRTGPGDAVSGLLGYLRLAWELRAPLVSYSLMSLGYAFYHTVGFNTVLGYGSKMREVAQSLAAALAAGSIALGFLPKVLPAAAELAPAAAVTACGALYLVFSSSGRVLERLRAARRSV</sequence>
<name>A0A0D2LQ54_9CHLO</name>
<feature type="transmembrane region" description="Helical" evidence="1">
    <location>
        <begin position="301"/>
        <end position="323"/>
    </location>
</feature>
<evidence type="ECO:0000313" key="4">
    <source>
        <dbReference type="Proteomes" id="UP000054498"/>
    </source>
</evidence>
<keyword evidence="4" id="KW-1185">Reference proteome</keyword>
<keyword evidence="1" id="KW-1133">Transmembrane helix</keyword>
<feature type="transmembrane region" description="Helical" evidence="1">
    <location>
        <begin position="58"/>
        <end position="76"/>
    </location>
</feature>
<accession>A0A0D2LQ54</accession>
<proteinExistence type="predicted"/>
<dbReference type="EMBL" id="KK104465">
    <property type="protein sequence ID" value="KIY93874.1"/>
    <property type="molecule type" value="Genomic_DNA"/>
</dbReference>
<feature type="signal peptide" evidence="2">
    <location>
        <begin position="1"/>
        <end position="19"/>
    </location>
</feature>
<keyword evidence="2" id="KW-0732">Signal</keyword>
<dbReference type="AlphaFoldDB" id="A0A0D2LQ54"/>
<dbReference type="KEGG" id="mng:MNEG_14088"/>
<dbReference type="GeneID" id="25731615"/>
<feature type="transmembrane region" description="Helical" evidence="1">
    <location>
        <begin position="407"/>
        <end position="430"/>
    </location>
</feature>
<feature type="chain" id="PRO_5002258069" evidence="2">
    <location>
        <begin position="20"/>
        <end position="440"/>
    </location>
</feature>
<organism evidence="3 4">
    <name type="scientific">Monoraphidium neglectum</name>
    <dbReference type="NCBI Taxonomy" id="145388"/>
    <lineage>
        <taxon>Eukaryota</taxon>
        <taxon>Viridiplantae</taxon>
        <taxon>Chlorophyta</taxon>
        <taxon>core chlorophytes</taxon>
        <taxon>Chlorophyceae</taxon>
        <taxon>CS clade</taxon>
        <taxon>Sphaeropleales</taxon>
        <taxon>Selenastraceae</taxon>
        <taxon>Monoraphidium</taxon>
    </lineage>
</organism>
<dbReference type="RefSeq" id="XP_013892894.1">
    <property type="nucleotide sequence ID" value="XM_014037440.1"/>
</dbReference>
<gene>
    <name evidence="3" type="ORF">MNEG_14088</name>
</gene>
<feature type="transmembrane region" description="Helical" evidence="1">
    <location>
        <begin position="382"/>
        <end position="401"/>
    </location>
</feature>
<evidence type="ECO:0000256" key="2">
    <source>
        <dbReference type="SAM" id="SignalP"/>
    </source>
</evidence>
<keyword evidence="1" id="KW-0472">Membrane</keyword>
<keyword evidence="1" id="KW-0812">Transmembrane</keyword>
<feature type="non-terminal residue" evidence="3">
    <location>
        <position position="440"/>
    </location>
</feature>
<feature type="transmembrane region" description="Helical" evidence="1">
    <location>
        <begin position="193"/>
        <end position="213"/>
    </location>
</feature>
<dbReference type="Proteomes" id="UP000054498">
    <property type="component" value="Unassembled WGS sequence"/>
</dbReference>
<evidence type="ECO:0000313" key="3">
    <source>
        <dbReference type="EMBL" id="KIY93874.1"/>
    </source>
</evidence>
<dbReference type="STRING" id="145388.A0A0D2LQ54"/>
<feature type="transmembrane region" description="Helical" evidence="1">
    <location>
        <begin position="158"/>
        <end position="181"/>
    </location>
</feature>
<protein>
    <submittedName>
        <fullName evidence="3">Uncharacterized protein</fullName>
    </submittedName>
</protein>